<evidence type="ECO:0000256" key="3">
    <source>
        <dbReference type="ARBA" id="ARBA00022729"/>
    </source>
</evidence>
<dbReference type="GO" id="GO:0007160">
    <property type="term" value="P:cell-matrix adhesion"/>
    <property type="evidence" value="ECO:0007669"/>
    <property type="project" value="TreeGrafter"/>
</dbReference>
<evidence type="ECO:0000313" key="11">
    <source>
        <dbReference type="EMBL" id="ELK01830.1"/>
    </source>
</evidence>
<dbReference type="SUPFAM" id="SSF90188">
    <property type="entry name" value="Somatomedin B domain"/>
    <property type="match status" value="1"/>
</dbReference>
<dbReference type="InParanoid" id="L5JR47"/>
<dbReference type="Gene3D" id="4.10.410.20">
    <property type="match status" value="1"/>
</dbReference>
<protein>
    <submittedName>
        <fullName evidence="11">Vitronectin</fullName>
    </submittedName>
</protein>
<dbReference type="GO" id="GO:0033627">
    <property type="term" value="P:cell adhesion mediated by integrin"/>
    <property type="evidence" value="ECO:0007669"/>
    <property type="project" value="TreeGrafter"/>
</dbReference>
<gene>
    <name evidence="11" type="ORF">PAL_GLEAN10019926</name>
</gene>
<dbReference type="PROSITE" id="PS00524">
    <property type="entry name" value="SMB_1"/>
    <property type="match status" value="1"/>
</dbReference>
<feature type="repeat" description="Hemopexin" evidence="7">
    <location>
        <begin position="193"/>
        <end position="240"/>
    </location>
</feature>
<evidence type="ECO:0000256" key="9">
    <source>
        <dbReference type="SAM" id="SignalP"/>
    </source>
</evidence>
<dbReference type="PROSITE" id="PS51642">
    <property type="entry name" value="HEMOPEXIN_2"/>
    <property type="match status" value="4"/>
</dbReference>
<dbReference type="OrthoDB" id="9898692at2759"/>
<feature type="chain" id="PRO_5003968394" evidence="9">
    <location>
        <begin position="20"/>
        <end position="462"/>
    </location>
</feature>
<dbReference type="GO" id="GO:0005615">
    <property type="term" value="C:extracellular space"/>
    <property type="evidence" value="ECO:0007669"/>
    <property type="project" value="TreeGrafter"/>
</dbReference>
<evidence type="ECO:0000256" key="7">
    <source>
        <dbReference type="PROSITE-ProRule" id="PRU01011"/>
    </source>
</evidence>
<dbReference type="InterPro" id="IPR036024">
    <property type="entry name" value="Somatomedin_B-like_dom_sf"/>
</dbReference>
<evidence type="ECO:0000256" key="5">
    <source>
        <dbReference type="ARBA" id="ARBA00023157"/>
    </source>
</evidence>
<dbReference type="PROSITE" id="PS00024">
    <property type="entry name" value="HEMOPEXIN"/>
    <property type="match status" value="2"/>
</dbReference>
<dbReference type="eggNOG" id="KOG1565">
    <property type="taxonomic scope" value="Eukaryota"/>
</dbReference>
<keyword evidence="6" id="KW-0325">Glycoprotein</keyword>
<dbReference type="InterPro" id="IPR018486">
    <property type="entry name" value="Hemopexin_CS"/>
</dbReference>
<dbReference type="Gene3D" id="2.110.10.10">
    <property type="entry name" value="Hemopexin-like domain"/>
    <property type="match status" value="2"/>
</dbReference>
<keyword evidence="12" id="KW-1185">Reference proteome</keyword>
<dbReference type="PROSITE" id="PS50958">
    <property type="entry name" value="SMB_2"/>
    <property type="match status" value="1"/>
</dbReference>
<sequence>MALPRLLLVLALLAWVVLAEQESCKNRCTEGFNADKKCQCDELCSYYQSCCADYITECKPQVTRGDVFTLPEDEYGVSDYQETTIDNTNVHVQPENPTLSPDLQAEGERIFEQAPVLNPEEEAPGPEQGPESTDQGISGSPAEELCSGKPFDAFTDLKNGSLFAFRGQYFYELDEKAVRPGYPRLIRDVWGIEGPIDAAFTRINCQGKTYLFKGSQYWRFEDGVLDPDYPRNISEGFEGIPDDVDAALALPAHSYSGQERAYFFKGKQYWEYKFQHQPSREECEGGSPSAVFEHFALLQRDIWENIFELLFWGRSSGSAGQPQLISQDWSGVPGQVDAAMAGQIYISGSALSSSRAKNVKFKRRNRKRYRSRRGRKNFSRKSRSSWDLFSSEETGLGDYNHDDYETAWLVPATCEPIQSVYFFSGDKYYRVNLRTRQVDTVSPPYPRNIAQYWLGCPAPGFH</sequence>
<evidence type="ECO:0000256" key="8">
    <source>
        <dbReference type="SAM" id="MobiDB-lite"/>
    </source>
</evidence>
<dbReference type="GO" id="GO:0030247">
    <property type="term" value="F:polysaccharide binding"/>
    <property type="evidence" value="ECO:0007669"/>
    <property type="project" value="InterPro"/>
</dbReference>
<dbReference type="STRING" id="9402.L5JR47"/>
<feature type="signal peptide" evidence="9">
    <location>
        <begin position="1"/>
        <end position="19"/>
    </location>
</feature>
<evidence type="ECO:0000256" key="6">
    <source>
        <dbReference type="ARBA" id="ARBA00023180"/>
    </source>
</evidence>
<dbReference type="PRINTS" id="PR00022">
    <property type="entry name" value="SOMATOMEDINB"/>
</dbReference>
<feature type="domain" description="SMB" evidence="10">
    <location>
        <begin position="20"/>
        <end position="63"/>
    </location>
</feature>
<feature type="repeat" description="Hemopexin" evidence="7">
    <location>
        <begin position="401"/>
        <end position="456"/>
    </location>
</feature>
<keyword evidence="5" id="KW-1015">Disulfide bond</keyword>
<dbReference type="InterPro" id="IPR001212">
    <property type="entry name" value="Somatomedin_B_dom"/>
</dbReference>
<keyword evidence="2" id="KW-0964">Secreted</keyword>
<dbReference type="GO" id="GO:0006955">
    <property type="term" value="P:immune response"/>
    <property type="evidence" value="ECO:0007669"/>
    <property type="project" value="InterPro"/>
</dbReference>
<dbReference type="Pfam" id="PF01033">
    <property type="entry name" value="Somatomedin_B"/>
    <property type="match status" value="1"/>
</dbReference>
<reference evidence="12" key="1">
    <citation type="journal article" date="2013" name="Science">
        <title>Comparative analysis of bat genomes provides insight into the evolution of flight and immunity.</title>
        <authorList>
            <person name="Zhang G."/>
            <person name="Cowled C."/>
            <person name="Shi Z."/>
            <person name="Huang Z."/>
            <person name="Bishop-Lilly K.A."/>
            <person name="Fang X."/>
            <person name="Wynne J.W."/>
            <person name="Xiong Z."/>
            <person name="Baker M.L."/>
            <person name="Zhao W."/>
            <person name="Tachedjian M."/>
            <person name="Zhu Y."/>
            <person name="Zhou P."/>
            <person name="Jiang X."/>
            <person name="Ng J."/>
            <person name="Yang L."/>
            <person name="Wu L."/>
            <person name="Xiao J."/>
            <person name="Feng Y."/>
            <person name="Chen Y."/>
            <person name="Sun X."/>
            <person name="Zhang Y."/>
            <person name="Marsh G.A."/>
            <person name="Crameri G."/>
            <person name="Broder C.C."/>
            <person name="Frey K.G."/>
            <person name="Wang L.F."/>
            <person name="Wang J."/>
        </authorList>
    </citation>
    <scope>NUCLEOTIDE SEQUENCE [LARGE SCALE GENOMIC DNA]</scope>
</reference>
<dbReference type="CDD" id="cd00094">
    <property type="entry name" value="HX"/>
    <property type="match status" value="1"/>
</dbReference>
<feature type="region of interest" description="Disordered" evidence="8">
    <location>
        <begin position="116"/>
        <end position="142"/>
    </location>
</feature>
<dbReference type="InterPro" id="IPR018487">
    <property type="entry name" value="Hemopexin-like_repeat"/>
</dbReference>
<evidence type="ECO:0000259" key="10">
    <source>
        <dbReference type="PROSITE" id="PS50958"/>
    </source>
</evidence>
<dbReference type="FunCoup" id="L5JR47">
    <property type="interactions" value="215"/>
</dbReference>
<evidence type="ECO:0000313" key="12">
    <source>
        <dbReference type="Proteomes" id="UP000010552"/>
    </source>
</evidence>
<proteinExistence type="predicted"/>
<dbReference type="AlphaFoldDB" id="L5JR47"/>
<evidence type="ECO:0000256" key="1">
    <source>
        <dbReference type="ARBA" id="ARBA00004613"/>
    </source>
</evidence>
<feature type="repeat" description="Hemopexin" evidence="7">
    <location>
        <begin position="241"/>
        <end position="298"/>
    </location>
</feature>
<dbReference type="GO" id="GO:0005044">
    <property type="term" value="F:scavenger receptor activity"/>
    <property type="evidence" value="ECO:0007669"/>
    <property type="project" value="InterPro"/>
</dbReference>
<name>L5JR47_PTEAL</name>
<dbReference type="EMBL" id="KB031150">
    <property type="protein sequence ID" value="ELK01830.1"/>
    <property type="molecule type" value="Genomic_DNA"/>
</dbReference>
<dbReference type="GO" id="GO:0050840">
    <property type="term" value="F:extracellular matrix binding"/>
    <property type="evidence" value="ECO:0007669"/>
    <property type="project" value="TreeGrafter"/>
</dbReference>
<evidence type="ECO:0000256" key="2">
    <source>
        <dbReference type="ARBA" id="ARBA00022525"/>
    </source>
</evidence>
<accession>L5JR47</accession>
<dbReference type="SMART" id="SM00201">
    <property type="entry name" value="SO"/>
    <property type="match status" value="1"/>
</dbReference>
<feature type="repeat" description="Hemopexin" evidence="7">
    <location>
        <begin position="148"/>
        <end position="192"/>
    </location>
</feature>
<dbReference type="InterPro" id="IPR036375">
    <property type="entry name" value="Hemopexin-like_dom_sf"/>
</dbReference>
<dbReference type="GO" id="GO:0005178">
    <property type="term" value="F:integrin binding"/>
    <property type="evidence" value="ECO:0007669"/>
    <property type="project" value="TreeGrafter"/>
</dbReference>
<dbReference type="KEGG" id="pale:102878956"/>
<dbReference type="PANTHER" id="PTHR22917">
    <property type="entry name" value="HEMOPEXIN DOMAIN-CONTAINING PROTEIN"/>
    <property type="match status" value="1"/>
</dbReference>
<dbReference type="InterPro" id="IPR000585">
    <property type="entry name" value="Hemopexin-like_dom"/>
</dbReference>
<dbReference type="SMART" id="SM00120">
    <property type="entry name" value="HX"/>
    <property type="match status" value="4"/>
</dbReference>
<keyword evidence="3 9" id="KW-0732">Signal</keyword>
<dbReference type="SUPFAM" id="SSF50923">
    <property type="entry name" value="Hemopexin-like domain"/>
    <property type="match status" value="1"/>
</dbReference>
<dbReference type="InterPro" id="IPR051298">
    <property type="entry name" value="Heme_transport/Cell_adhesion"/>
</dbReference>
<organism evidence="11 12">
    <name type="scientific">Pteropus alecto</name>
    <name type="common">Black flying fox</name>
    <dbReference type="NCBI Taxonomy" id="9402"/>
    <lineage>
        <taxon>Eukaryota</taxon>
        <taxon>Metazoa</taxon>
        <taxon>Chordata</taxon>
        <taxon>Craniata</taxon>
        <taxon>Vertebrata</taxon>
        <taxon>Euteleostomi</taxon>
        <taxon>Mammalia</taxon>
        <taxon>Eutheria</taxon>
        <taxon>Laurasiatheria</taxon>
        <taxon>Chiroptera</taxon>
        <taxon>Yinpterochiroptera</taxon>
        <taxon>Pteropodoidea</taxon>
        <taxon>Pteropodidae</taxon>
        <taxon>Pteropodinae</taxon>
        <taxon>Pteropus</taxon>
    </lineage>
</organism>
<keyword evidence="4" id="KW-0677">Repeat</keyword>
<dbReference type="Proteomes" id="UP000010552">
    <property type="component" value="Unassembled WGS sequence"/>
</dbReference>
<dbReference type="PANTHER" id="PTHR22917:SF3">
    <property type="entry name" value="VITRONECTIN"/>
    <property type="match status" value="1"/>
</dbReference>
<dbReference type="Pfam" id="PF00045">
    <property type="entry name" value="Hemopexin"/>
    <property type="match status" value="4"/>
</dbReference>
<dbReference type="InterPro" id="IPR020436">
    <property type="entry name" value="SMB_chordata"/>
</dbReference>
<evidence type="ECO:0000256" key="4">
    <source>
        <dbReference type="ARBA" id="ARBA00022737"/>
    </source>
</evidence>
<comment type="subcellular location">
    <subcellularLocation>
        <location evidence="1">Secreted</location>
    </subcellularLocation>
</comment>